<evidence type="ECO:0000313" key="10">
    <source>
        <dbReference type="Proteomes" id="UP000886829"/>
    </source>
</evidence>
<evidence type="ECO:0000256" key="1">
    <source>
        <dbReference type="ARBA" id="ARBA00004651"/>
    </source>
</evidence>
<evidence type="ECO:0000259" key="8">
    <source>
        <dbReference type="PROSITE" id="PS50928"/>
    </source>
</evidence>
<reference evidence="9" key="2">
    <citation type="submission" date="2021-04" db="EMBL/GenBank/DDBJ databases">
        <authorList>
            <person name="Gilroy R."/>
        </authorList>
    </citation>
    <scope>NUCLEOTIDE SEQUENCE</scope>
    <source>
        <strain evidence="9">USASDec5-558</strain>
    </source>
</reference>
<dbReference type="InterPro" id="IPR000515">
    <property type="entry name" value="MetI-like"/>
</dbReference>
<feature type="transmembrane region" description="Helical" evidence="7">
    <location>
        <begin position="259"/>
        <end position="278"/>
    </location>
</feature>
<reference evidence="9" key="1">
    <citation type="journal article" date="2021" name="PeerJ">
        <title>Extensive microbial diversity within the chicken gut microbiome revealed by metagenomics and culture.</title>
        <authorList>
            <person name="Gilroy R."/>
            <person name="Ravi A."/>
            <person name="Getino M."/>
            <person name="Pursley I."/>
            <person name="Horton D.L."/>
            <person name="Alikhan N.F."/>
            <person name="Baker D."/>
            <person name="Gharbi K."/>
            <person name="Hall N."/>
            <person name="Watson M."/>
            <person name="Adriaenssens E.M."/>
            <person name="Foster-Nyarko E."/>
            <person name="Jarju S."/>
            <person name="Secka A."/>
            <person name="Antonio M."/>
            <person name="Oren A."/>
            <person name="Chaudhuri R.R."/>
            <person name="La Ragione R."/>
            <person name="Hildebrand F."/>
            <person name="Pallen M.J."/>
        </authorList>
    </citation>
    <scope>NUCLEOTIDE SEQUENCE</scope>
    <source>
        <strain evidence="9">USASDec5-558</strain>
    </source>
</reference>
<feature type="transmembrane region" description="Helical" evidence="7">
    <location>
        <begin position="141"/>
        <end position="165"/>
    </location>
</feature>
<evidence type="ECO:0000313" key="9">
    <source>
        <dbReference type="EMBL" id="HIX55987.1"/>
    </source>
</evidence>
<gene>
    <name evidence="9" type="ORF">H9850_00765</name>
</gene>
<dbReference type="Proteomes" id="UP000886829">
    <property type="component" value="Unassembled WGS sequence"/>
</dbReference>
<dbReference type="InterPro" id="IPR035906">
    <property type="entry name" value="MetI-like_sf"/>
</dbReference>
<dbReference type="CDD" id="cd06261">
    <property type="entry name" value="TM_PBP2"/>
    <property type="match status" value="1"/>
</dbReference>
<dbReference type="Pfam" id="PF00528">
    <property type="entry name" value="BPD_transp_1"/>
    <property type="match status" value="1"/>
</dbReference>
<evidence type="ECO:0000256" key="6">
    <source>
        <dbReference type="ARBA" id="ARBA00023136"/>
    </source>
</evidence>
<dbReference type="Gene3D" id="1.10.3720.10">
    <property type="entry name" value="MetI-like"/>
    <property type="match status" value="1"/>
</dbReference>
<keyword evidence="6 7" id="KW-0472">Membrane</keyword>
<dbReference type="SUPFAM" id="SSF161098">
    <property type="entry name" value="MetI-like"/>
    <property type="match status" value="1"/>
</dbReference>
<keyword evidence="3" id="KW-1003">Cell membrane</keyword>
<name>A0A9D2AZJ1_9GAMM</name>
<evidence type="ECO:0000256" key="2">
    <source>
        <dbReference type="ARBA" id="ARBA00022448"/>
    </source>
</evidence>
<feature type="transmembrane region" description="Helical" evidence="7">
    <location>
        <begin position="89"/>
        <end position="112"/>
    </location>
</feature>
<dbReference type="EMBL" id="DXEV01000018">
    <property type="protein sequence ID" value="HIX55987.1"/>
    <property type="molecule type" value="Genomic_DNA"/>
</dbReference>
<comment type="subcellular location">
    <subcellularLocation>
        <location evidence="1 7">Cell membrane</location>
        <topology evidence="1 7">Multi-pass membrane protein</topology>
    </subcellularLocation>
</comment>
<proteinExistence type="inferred from homology"/>
<comment type="caution">
    <text evidence="9">The sequence shown here is derived from an EMBL/GenBank/DDBJ whole genome shotgun (WGS) entry which is preliminary data.</text>
</comment>
<evidence type="ECO:0000256" key="3">
    <source>
        <dbReference type="ARBA" id="ARBA00022475"/>
    </source>
</evidence>
<dbReference type="PANTHER" id="PTHR43386:SF1">
    <property type="entry name" value="D,D-DIPEPTIDE TRANSPORT SYSTEM PERMEASE PROTEIN DDPC-RELATED"/>
    <property type="match status" value="1"/>
</dbReference>
<feature type="transmembrane region" description="Helical" evidence="7">
    <location>
        <begin position="31"/>
        <end position="50"/>
    </location>
</feature>
<dbReference type="InterPro" id="IPR050366">
    <property type="entry name" value="BP-dependent_transpt_permease"/>
</dbReference>
<keyword evidence="2 7" id="KW-0813">Transport</keyword>
<dbReference type="AlphaFoldDB" id="A0A9D2AZJ1"/>
<accession>A0A9D2AZJ1</accession>
<dbReference type="PANTHER" id="PTHR43386">
    <property type="entry name" value="OLIGOPEPTIDE TRANSPORT SYSTEM PERMEASE PROTEIN APPC"/>
    <property type="match status" value="1"/>
</dbReference>
<feature type="transmembrane region" description="Helical" evidence="7">
    <location>
        <begin position="210"/>
        <end position="233"/>
    </location>
</feature>
<sequence>MLEASTANLASTKVSSARPHAIKAWPLSFKLLLVLTAAWLAIVLSGSYWYNVDPYAMDFSRFLQSPSAEHLLGCDRMGRDVLARLFHGAWTSLALAAVIIGISLAVGTVIGLWSALRQGWIASLLAALMNALLSFPQNLAVILMAGLLGVGIWHSVMALCLFWWIHFARICYCRTVSLLKEEYIRQARLSGESSWTLVRLYIWPMLKGQLILTALLDLSAAILALSTLSFLGLSTQPPEPEWGTMLFENRAYLQNAPHLLFFPALFIFISALLCNLLGQSYARYSEQNNRHNYQ</sequence>
<keyword evidence="5 7" id="KW-1133">Transmembrane helix</keyword>
<dbReference type="GO" id="GO:0005886">
    <property type="term" value="C:plasma membrane"/>
    <property type="evidence" value="ECO:0007669"/>
    <property type="project" value="UniProtKB-SubCell"/>
</dbReference>
<comment type="similarity">
    <text evidence="7">Belongs to the binding-protein-dependent transport system permease family.</text>
</comment>
<feature type="domain" description="ABC transmembrane type-1" evidence="8">
    <location>
        <begin position="89"/>
        <end position="278"/>
    </location>
</feature>
<evidence type="ECO:0000256" key="7">
    <source>
        <dbReference type="RuleBase" id="RU363032"/>
    </source>
</evidence>
<keyword evidence="4 7" id="KW-0812">Transmembrane</keyword>
<organism evidence="9 10">
    <name type="scientific">Candidatus Anaerobiospirillum pullistercoris</name>
    <dbReference type="NCBI Taxonomy" id="2838452"/>
    <lineage>
        <taxon>Bacteria</taxon>
        <taxon>Pseudomonadati</taxon>
        <taxon>Pseudomonadota</taxon>
        <taxon>Gammaproteobacteria</taxon>
        <taxon>Aeromonadales</taxon>
        <taxon>Succinivibrionaceae</taxon>
        <taxon>Anaerobiospirillum</taxon>
    </lineage>
</organism>
<protein>
    <submittedName>
        <fullName evidence="9">ABC transporter permease</fullName>
    </submittedName>
</protein>
<dbReference type="PROSITE" id="PS50928">
    <property type="entry name" value="ABC_TM1"/>
    <property type="match status" value="1"/>
</dbReference>
<feature type="transmembrane region" description="Helical" evidence="7">
    <location>
        <begin position="119"/>
        <end position="135"/>
    </location>
</feature>
<dbReference type="GO" id="GO:0055085">
    <property type="term" value="P:transmembrane transport"/>
    <property type="evidence" value="ECO:0007669"/>
    <property type="project" value="InterPro"/>
</dbReference>
<evidence type="ECO:0000256" key="4">
    <source>
        <dbReference type="ARBA" id="ARBA00022692"/>
    </source>
</evidence>
<evidence type="ECO:0000256" key="5">
    <source>
        <dbReference type="ARBA" id="ARBA00022989"/>
    </source>
</evidence>